<feature type="region of interest" description="Disordered" evidence="1">
    <location>
        <begin position="84"/>
        <end position="104"/>
    </location>
</feature>
<protein>
    <submittedName>
        <fullName evidence="3">Periplasmic nitrate reductase</fullName>
    </submittedName>
</protein>
<evidence type="ECO:0000256" key="2">
    <source>
        <dbReference type="SAM" id="SignalP"/>
    </source>
</evidence>
<reference evidence="3" key="1">
    <citation type="submission" date="2015-07" db="EMBL/GenBank/DDBJ databases">
        <title>Transcriptome Assembly of Anthurium amnicola.</title>
        <authorList>
            <person name="Suzuki J."/>
        </authorList>
    </citation>
    <scope>NUCLEOTIDE SEQUENCE</scope>
</reference>
<dbReference type="AlphaFoldDB" id="A0A1D1Y3T7"/>
<proteinExistence type="predicted"/>
<name>A0A1D1Y3T7_9ARAE</name>
<feature type="chain" id="PRO_5008899916" evidence="2">
    <location>
        <begin position="24"/>
        <end position="117"/>
    </location>
</feature>
<evidence type="ECO:0000256" key="1">
    <source>
        <dbReference type="SAM" id="MobiDB-lite"/>
    </source>
</evidence>
<keyword evidence="2" id="KW-0732">Signal</keyword>
<feature type="signal peptide" evidence="2">
    <location>
        <begin position="1"/>
        <end position="23"/>
    </location>
</feature>
<dbReference type="EMBL" id="GDJX01018627">
    <property type="protein sequence ID" value="JAT49309.1"/>
    <property type="molecule type" value="Transcribed_RNA"/>
</dbReference>
<gene>
    <name evidence="3" type="primary">napA_14</name>
    <name evidence="3" type="ORF">g.110233</name>
</gene>
<organism evidence="3">
    <name type="scientific">Anthurium amnicola</name>
    <dbReference type="NCBI Taxonomy" id="1678845"/>
    <lineage>
        <taxon>Eukaryota</taxon>
        <taxon>Viridiplantae</taxon>
        <taxon>Streptophyta</taxon>
        <taxon>Embryophyta</taxon>
        <taxon>Tracheophyta</taxon>
        <taxon>Spermatophyta</taxon>
        <taxon>Magnoliopsida</taxon>
        <taxon>Liliopsida</taxon>
        <taxon>Araceae</taxon>
        <taxon>Pothoideae</taxon>
        <taxon>Potheae</taxon>
        <taxon>Anthurium</taxon>
    </lineage>
</organism>
<evidence type="ECO:0000313" key="3">
    <source>
        <dbReference type="EMBL" id="JAT49309.1"/>
    </source>
</evidence>
<feature type="non-terminal residue" evidence="3">
    <location>
        <position position="1"/>
    </location>
</feature>
<feature type="non-terminal residue" evidence="3">
    <location>
        <position position="117"/>
    </location>
</feature>
<accession>A0A1D1Y3T7</accession>
<sequence length="117" mass="12706">SLSLALSRSLSLSFLLLSPPCEPPICCHSLRGVEGKRHRRSGSAASASRSPTRFNLCSQIGAAGAASPFQGFYRYRVPLDRSVSFPSHREEDDGSDEGEAGMDLTVVPKSIQIREVW</sequence>